<comment type="caution">
    <text evidence="1">The sequence shown here is derived from an EMBL/GenBank/DDBJ whole genome shotgun (WGS) entry which is preliminary data.</text>
</comment>
<dbReference type="RefSeq" id="WP_247378186.1">
    <property type="nucleotide sequence ID" value="NZ_JALLGV010000005.1"/>
</dbReference>
<dbReference type="Pfam" id="PF26422">
    <property type="entry name" value="Halo_JAB_MPN"/>
    <property type="match status" value="1"/>
</dbReference>
<dbReference type="Proteomes" id="UP001597119">
    <property type="component" value="Unassembled WGS sequence"/>
</dbReference>
<evidence type="ECO:0000313" key="2">
    <source>
        <dbReference type="Proteomes" id="UP001597119"/>
    </source>
</evidence>
<keyword evidence="2" id="KW-1185">Reference proteome</keyword>
<dbReference type="InterPro" id="IPR058877">
    <property type="entry name" value="JAB/MPN_dom-containing"/>
</dbReference>
<name>A0ABD6CDZ5_9EURY</name>
<accession>A0ABD6CDZ5</accession>
<sequence length="137" mass="14918">MVHITRGLAETLLRFARERDPESVTISLSVRTAAELDGTDLDDDTPVFTHFYLPNAGKSVNAVFGVDLGTPAGQIQGRFVSHPTGDLSVSKRDDLAEVVFVAVPPWERASLAAFDRKGRRKELTVVDAEPPEESVSL</sequence>
<proteinExistence type="predicted"/>
<protein>
    <recommendedName>
        <fullName evidence="3">Proteasome lid subunit RPN8/RPN11, contains Jab1/MPN metalloenzyme (JAMM) motif</fullName>
    </recommendedName>
</protein>
<reference evidence="1 2" key="1">
    <citation type="journal article" date="2019" name="Int. J. Syst. Evol. Microbiol.">
        <title>The Global Catalogue of Microorganisms (GCM) 10K type strain sequencing project: providing services to taxonomists for standard genome sequencing and annotation.</title>
        <authorList>
            <consortium name="The Broad Institute Genomics Platform"/>
            <consortium name="The Broad Institute Genome Sequencing Center for Infectious Disease"/>
            <person name="Wu L."/>
            <person name="Ma J."/>
        </authorList>
    </citation>
    <scope>NUCLEOTIDE SEQUENCE [LARGE SCALE GENOMIC DNA]</scope>
    <source>
        <strain evidence="1 2">CGMCC 1.12125</strain>
    </source>
</reference>
<dbReference type="EMBL" id="JBHUDJ010000014">
    <property type="protein sequence ID" value="MFD1588581.1"/>
    <property type="molecule type" value="Genomic_DNA"/>
</dbReference>
<evidence type="ECO:0000313" key="1">
    <source>
        <dbReference type="EMBL" id="MFD1588581.1"/>
    </source>
</evidence>
<evidence type="ECO:0008006" key="3">
    <source>
        <dbReference type="Google" id="ProtNLM"/>
    </source>
</evidence>
<organism evidence="1 2">
    <name type="scientific">Halorientalis brevis</name>
    <dbReference type="NCBI Taxonomy" id="1126241"/>
    <lineage>
        <taxon>Archaea</taxon>
        <taxon>Methanobacteriati</taxon>
        <taxon>Methanobacteriota</taxon>
        <taxon>Stenosarchaea group</taxon>
        <taxon>Halobacteria</taxon>
        <taxon>Halobacteriales</taxon>
        <taxon>Haloarculaceae</taxon>
        <taxon>Halorientalis</taxon>
    </lineage>
</organism>
<gene>
    <name evidence="1" type="ORF">ACFR9U_16505</name>
</gene>
<dbReference type="AlphaFoldDB" id="A0ABD6CDZ5"/>
<dbReference type="Gene3D" id="3.40.140.10">
    <property type="entry name" value="Cytidine Deaminase, domain 2"/>
    <property type="match status" value="1"/>
</dbReference>